<evidence type="ECO:0000256" key="1">
    <source>
        <dbReference type="SAM" id="SignalP"/>
    </source>
</evidence>
<feature type="domain" description="Spore coat protein U/FanG" evidence="2">
    <location>
        <begin position="22"/>
        <end position="158"/>
    </location>
</feature>
<name>A0A916J683_9PROT</name>
<dbReference type="RefSeq" id="WP_220636538.1">
    <property type="nucleotide sequence ID" value="NZ_CAJQUM010000001.1"/>
</dbReference>
<dbReference type="SMART" id="SM00972">
    <property type="entry name" value="SCPU"/>
    <property type="match status" value="1"/>
</dbReference>
<gene>
    <name evidence="3" type="ORF">GTOL_12599</name>
</gene>
<evidence type="ECO:0000313" key="4">
    <source>
        <dbReference type="Proteomes" id="UP000742786"/>
    </source>
</evidence>
<feature type="chain" id="PRO_5037610255" evidence="1">
    <location>
        <begin position="25"/>
        <end position="161"/>
    </location>
</feature>
<accession>A0A916J683</accession>
<dbReference type="Proteomes" id="UP000742786">
    <property type="component" value="Unassembled WGS sequence"/>
</dbReference>
<reference evidence="3" key="1">
    <citation type="submission" date="2021-04" db="EMBL/GenBank/DDBJ databases">
        <authorList>
            <person name="Hornung B."/>
        </authorList>
    </citation>
    <scope>NUCLEOTIDE SEQUENCE</scope>
    <source>
        <strain evidence="3">G5G6</strain>
    </source>
</reference>
<organism evidence="3 4">
    <name type="scientific">Georgfuchsia toluolica</name>
    <dbReference type="NCBI Taxonomy" id="424218"/>
    <lineage>
        <taxon>Bacteria</taxon>
        <taxon>Pseudomonadati</taxon>
        <taxon>Pseudomonadota</taxon>
        <taxon>Betaproteobacteria</taxon>
        <taxon>Nitrosomonadales</taxon>
        <taxon>Sterolibacteriaceae</taxon>
        <taxon>Georgfuchsia</taxon>
    </lineage>
</organism>
<evidence type="ECO:0000259" key="2">
    <source>
        <dbReference type="Pfam" id="PF05229"/>
    </source>
</evidence>
<dbReference type="PANTHER" id="PTHR37089">
    <property type="entry name" value="PROTEIN U-RELATED"/>
    <property type="match status" value="1"/>
</dbReference>
<dbReference type="AlphaFoldDB" id="A0A916J683"/>
<protein>
    <submittedName>
        <fullName evidence="3">Sigma-fimbriae tip adhesin</fullName>
    </submittedName>
</protein>
<dbReference type="EMBL" id="CAJQUM010000001">
    <property type="protein sequence ID" value="CAG4884716.1"/>
    <property type="molecule type" value="Genomic_DNA"/>
</dbReference>
<evidence type="ECO:0000313" key="3">
    <source>
        <dbReference type="EMBL" id="CAG4884716.1"/>
    </source>
</evidence>
<dbReference type="InterPro" id="IPR007893">
    <property type="entry name" value="Spore_coat_U/FanG"/>
</dbReference>
<feature type="signal peptide" evidence="1">
    <location>
        <begin position="1"/>
        <end position="24"/>
    </location>
</feature>
<sequence length="161" mass="16184">MSANSKIRAALPLALALLSGAAGAATTCTLAISNVAFGGYDVFSATSLDTSGSIKVTCTRSGGANPTVTLAIGSGAYGGSTATRKMKMNGGADFLAYNLYKDAGRTSVWGNVSGLDAFTQTLVVPNNSSAQLTATIFGRIPAGQDVMKGTYSDSVVVTVTP</sequence>
<dbReference type="Pfam" id="PF05229">
    <property type="entry name" value="SCPU"/>
    <property type="match status" value="1"/>
</dbReference>
<dbReference type="InterPro" id="IPR053167">
    <property type="entry name" value="Spore_coat_component"/>
</dbReference>
<keyword evidence="1" id="KW-0732">Signal</keyword>
<comment type="caution">
    <text evidence="3">The sequence shown here is derived from an EMBL/GenBank/DDBJ whole genome shotgun (WGS) entry which is preliminary data.</text>
</comment>
<dbReference type="PANTHER" id="PTHR37089:SF3">
    <property type="entry name" value="EXPORTED PROTEIN"/>
    <property type="match status" value="1"/>
</dbReference>
<keyword evidence="4" id="KW-1185">Reference proteome</keyword>
<proteinExistence type="predicted"/>